<dbReference type="AlphaFoldDB" id="A0A3B3QK51"/>
<feature type="transmembrane region" description="Helical" evidence="11">
    <location>
        <begin position="231"/>
        <end position="254"/>
    </location>
</feature>
<evidence type="ECO:0000256" key="7">
    <source>
        <dbReference type="ARBA" id="ARBA00023040"/>
    </source>
</evidence>
<keyword evidence="6 11" id="KW-1133">Transmembrane helix</keyword>
<feature type="domain" description="G-protein coupled receptors family 1 profile" evidence="12">
    <location>
        <begin position="22"/>
        <end position="282"/>
    </location>
</feature>
<proteinExistence type="inferred from homology"/>
<evidence type="ECO:0000256" key="9">
    <source>
        <dbReference type="ARBA" id="ARBA00023170"/>
    </source>
</evidence>
<reference evidence="13" key="1">
    <citation type="submission" date="2025-08" db="UniProtKB">
        <authorList>
            <consortium name="Ensembl"/>
        </authorList>
    </citation>
    <scope>IDENTIFICATION</scope>
</reference>
<accession>A0A3B3QK51</accession>
<protein>
    <recommendedName>
        <fullName evidence="11">Vomeronasal type-1 receptor</fullName>
    </recommendedName>
</protein>
<dbReference type="Pfam" id="PF03402">
    <property type="entry name" value="V1R"/>
    <property type="match status" value="1"/>
</dbReference>
<feature type="transmembrane region" description="Helical" evidence="11">
    <location>
        <begin position="131"/>
        <end position="152"/>
    </location>
</feature>
<feature type="transmembrane region" description="Helical" evidence="11">
    <location>
        <begin position="50"/>
        <end position="70"/>
    </location>
</feature>
<organism evidence="13 14">
    <name type="scientific">Paramormyrops kingsleyae</name>
    <dbReference type="NCBI Taxonomy" id="1676925"/>
    <lineage>
        <taxon>Eukaryota</taxon>
        <taxon>Metazoa</taxon>
        <taxon>Chordata</taxon>
        <taxon>Craniata</taxon>
        <taxon>Vertebrata</taxon>
        <taxon>Euteleostomi</taxon>
        <taxon>Actinopterygii</taxon>
        <taxon>Neopterygii</taxon>
        <taxon>Teleostei</taxon>
        <taxon>Osteoglossocephala</taxon>
        <taxon>Osteoglossomorpha</taxon>
        <taxon>Osteoglossiformes</taxon>
        <taxon>Mormyridae</taxon>
        <taxon>Paramormyrops</taxon>
    </lineage>
</organism>
<keyword evidence="14" id="KW-1185">Reference proteome</keyword>
<keyword evidence="9 11" id="KW-0675">Receptor</keyword>
<dbReference type="Gene3D" id="1.20.1070.10">
    <property type="entry name" value="Rhodopsin 7-helix transmembrane proteins"/>
    <property type="match status" value="1"/>
</dbReference>
<dbReference type="InterPro" id="IPR004072">
    <property type="entry name" value="Vmron_rcpt_1"/>
</dbReference>
<dbReference type="GO" id="GO:0019236">
    <property type="term" value="P:response to pheromone"/>
    <property type="evidence" value="ECO:0007669"/>
    <property type="project" value="UniProtKB-KW"/>
</dbReference>
<evidence type="ECO:0000256" key="3">
    <source>
        <dbReference type="ARBA" id="ARBA00022475"/>
    </source>
</evidence>
<evidence type="ECO:0000313" key="14">
    <source>
        <dbReference type="Proteomes" id="UP000261540"/>
    </source>
</evidence>
<dbReference type="SUPFAM" id="SSF81321">
    <property type="entry name" value="Family A G protein-coupled receptor-like"/>
    <property type="match status" value="1"/>
</dbReference>
<evidence type="ECO:0000256" key="8">
    <source>
        <dbReference type="ARBA" id="ARBA00023136"/>
    </source>
</evidence>
<feature type="transmembrane region" description="Helical" evidence="11">
    <location>
        <begin position="266"/>
        <end position="287"/>
    </location>
</feature>
<dbReference type="PANTHER" id="PTHR24062">
    <property type="entry name" value="VOMERONASAL TYPE-1 RECEPTOR"/>
    <property type="match status" value="1"/>
</dbReference>
<keyword evidence="3 11" id="KW-1003">Cell membrane</keyword>
<dbReference type="Ensembl" id="ENSPKIT00000029957.1">
    <property type="protein sequence ID" value="ENSPKIP00000005940.1"/>
    <property type="gene ID" value="ENSPKIG00000022426.1"/>
</dbReference>
<dbReference type="STRING" id="1676925.ENSPKIP00000005940"/>
<comment type="subcellular location">
    <subcellularLocation>
        <location evidence="1 11">Cell membrane</location>
        <topology evidence="1 11">Multi-pass membrane protein</topology>
    </subcellularLocation>
</comment>
<reference evidence="13" key="2">
    <citation type="submission" date="2025-09" db="UniProtKB">
        <authorList>
            <consortium name="Ensembl"/>
        </authorList>
    </citation>
    <scope>IDENTIFICATION</scope>
</reference>
<dbReference type="GO" id="GO:0005886">
    <property type="term" value="C:plasma membrane"/>
    <property type="evidence" value="ECO:0007669"/>
    <property type="project" value="UniProtKB-SubCell"/>
</dbReference>
<dbReference type="PROSITE" id="PS50262">
    <property type="entry name" value="G_PROTEIN_RECEP_F1_2"/>
    <property type="match status" value="1"/>
</dbReference>
<feature type="transmembrane region" description="Helical" evidence="11">
    <location>
        <begin position="191"/>
        <end position="210"/>
    </location>
</feature>
<feature type="transmembrane region" description="Helical" evidence="11">
    <location>
        <begin position="12"/>
        <end position="30"/>
    </location>
</feature>
<sequence>MEVRVVLKATGFIGLVAVGLPANLSVLLLFCRLHMLHSRLSPNDIILGNLASVNLVVLLSRGIPQTLVALGMRRLFGDVSCKVNIFSYRLARALSICITALLGCYQCVAVAPSTPHWAKLKRWLPTHIPHAILLFCAINFLVSSGSYLFSVAPPANGSIPEYTINLEFCIVIFPDLAAYVANGVMYTLRDLVFVCVMVAAAAYMLLVLYRHRKQVEGLRGAGRASAEASKAVLLLLCTYVSLFGLDNTLWAYTLTVSRVPPAISDARVFFASCYSALSPVLIIPQFYKLLKLMLHSGENTVKLQKRLHDSDV</sequence>
<comment type="similarity">
    <text evidence="2 11">Belongs to the G-protein coupled receptor 1 family.</text>
</comment>
<dbReference type="Proteomes" id="UP000261540">
    <property type="component" value="Unplaced"/>
</dbReference>
<evidence type="ECO:0000256" key="6">
    <source>
        <dbReference type="ARBA" id="ARBA00022989"/>
    </source>
</evidence>
<evidence type="ECO:0000256" key="4">
    <source>
        <dbReference type="ARBA" id="ARBA00022507"/>
    </source>
</evidence>
<evidence type="ECO:0000256" key="2">
    <source>
        <dbReference type="ARBA" id="ARBA00010663"/>
    </source>
</evidence>
<evidence type="ECO:0000313" key="13">
    <source>
        <dbReference type="Ensembl" id="ENSPKIP00000005940.1"/>
    </source>
</evidence>
<evidence type="ECO:0000256" key="1">
    <source>
        <dbReference type="ARBA" id="ARBA00004651"/>
    </source>
</evidence>
<evidence type="ECO:0000256" key="11">
    <source>
        <dbReference type="RuleBase" id="RU364061"/>
    </source>
</evidence>
<keyword evidence="4 11" id="KW-0589">Pheromone response</keyword>
<keyword evidence="10 11" id="KW-0807">Transducer</keyword>
<dbReference type="InterPro" id="IPR017452">
    <property type="entry name" value="GPCR_Rhodpsn_7TM"/>
</dbReference>
<feature type="transmembrane region" description="Helical" evidence="11">
    <location>
        <begin position="90"/>
        <end position="111"/>
    </location>
</feature>
<evidence type="ECO:0000259" key="12">
    <source>
        <dbReference type="PROSITE" id="PS50262"/>
    </source>
</evidence>
<feature type="transmembrane region" description="Helical" evidence="11">
    <location>
        <begin position="164"/>
        <end position="185"/>
    </location>
</feature>
<dbReference type="GeneTree" id="ENSGT01030000234553"/>
<evidence type="ECO:0000256" key="10">
    <source>
        <dbReference type="ARBA" id="ARBA00023224"/>
    </source>
</evidence>
<name>A0A3B3QK51_9TELE</name>
<evidence type="ECO:0000256" key="5">
    <source>
        <dbReference type="ARBA" id="ARBA00022692"/>
    </source>
</evidence>
<keyword evidence="7 11" id="KW-0297">G-protein coupled receptor</keyword>
<dbReference type="GO" id="GO:0016503">
    <property type="term" value="F:pheromone receptor activity"/>
    <property type="evidence" value="ECO:0007669"/>
    <property type="project" value="InterPro"/>
</dbReference>
<keyword evidence="8 11" id="KW-0472">Membrane</keyword>
<keyword evidence="5 11" id="KW-0812">Transmembrane</keyword>